<sequence>MNTKNDVNENIILNCKNLKRNIKRKIENFYDENYVDTLNYLNKRKNYGIGLKKDIFEKSKNESIKIDTPLLYNNNKRKLQLDYSDVKKQKINNNITSNVYQNHNVIINNLSNENLNNIYNHSEVKDSNQLLNPLSSEIIKNQGNNNIIYNHNERENIKQFSIIPFEEQKNTNTILVNCDENNNENYNIKKNVLNILYQKDIFYNKLKNQIQKYKPLEIKCMDISLLLNKYKHESNNNSFNYHNHDNIMNTKDDMTKTEGGIIKKQDNITNTQNDITNTQDDITNTQDDIINTQDDIINTRDGIINTQHDIINTQGDIINKQDDIINRQDNIINKQDHNNINNVKYNENIISSLHNIQQEPIYVYNKNETNMESCNMNNSTSYNNNNNNTSTTNYGKIFINDYQINNYDNNIFHKKDNNYINKSCQNIKHCNNTIDNSNINPYKYFSNTNNINNLNDNMSHYIYENIINFNNLNNTNQINNNVYISNFNINNNNDNIT</sequence>
<protein>
    <submittedName>
        <fullName evidence="1">Uncharacterized protein</fullName>
    </submittedName>
</protein>
<gene>
    <name evidence="1" type="ORF">PFMALIP_04560</name>
</gene>
<accession>A0A024WLK5</accession>
<dbReference type="EMBL" id="KI925611">
    <property type="protein sequence ID" value="ETW47381.1"/>
    <property type="molecule type" value="Genomic_DNA"/>
</dbReference>
<organism evidence="1 2">
    <name type="scientific">Plasmodium falciparum MaliPS096_E11</name>
    <dbReference type="NCBI Taxonomy" id="1036727"/>
    <lineage>
        <taxon>Eukaryota</taxon>
        <taxon>Sar</taxon>
        <taxon>Alveolata</taxon>
        <taxon>Apicomplexa</taxon>
        <taxon>Aconoidasida</taxon>
        <taxon>Haemosporida</taxon>
        <taxon>Plasmodiidae</taxon>
        <taxon>Plasmodium</taxon>
        <taxon>Plasmodium (Laverania)</taxon>
    </lineage>
</organism>
<reference evidence="1 2" key="2">
    <citation type="submission" date="2013-02" db="EMBL/GenBank/DDBJ databases">
        <title>The Genome Sequence of Plasmodium falciparum MaliPS096_E11.</title>
        <authorList>
            <consortium name="The Broad Institute Genome Sequencing Platform"/>
            <consortium name="The Broad Institute Genome Sequencing Center for Infectious Disease"/>
            <person name="Neafsey D."/>
            <person name="Cheeseman I."/>
            <person name="Volkman S."/>
            <person name="Adams J."/>
            <person name="Walker B."/>
            <person name="Young S.K."/>
            <person name="Zeng Q."/>
            <person name="Gargeya S."/>
            <person name="Fitzgerald M."/>
            <person name="Haas B."/>
            <person name="Abouelleil A."/>
            <person name="Alvarado L."/>
            <person name="Arachchi H.M."/>
            <person name="Berlin A.M."/>
            <person name="Chapman S.B."/>
            <person name="Dewar J."/>
            <person name="Goldberg J."/>
            <person name="Griggs A."/>
            <person name="Gujja S."/>
            <person name="Hansen M."/>
            <person name="Howarth C."/>
            <person name="Imamovic A."/>
            <person name="Larimer J."/>
            <person name="McCowan C."/>
            <person name="Murphy C."/>
            <person name="Neiman D."/>
            <person name="Pearson M."/>
            <person name="Priest M."/>
            <person name="Roberts A."/>
            <person name="Saif S."/>
            <person name="Shea T."/>
            <person name="Sisk P."/>
            <person name="Sykes S."/>
            <person name="Wortman J."/>
            <person name="Nusbaum C."/>
            <person name="Birren B."/>
        </authorList>
    </citation>
    <scope>NUCLEOTIDE SEQUENCE [LARGE SCALE GENOMIC DNA]</scope>
    <source>
        <strain evidence="1 2">MaliPS096_E11</strain>
    </source>
</reference>
<proteinExistence type="predicted"/>
<evidence type="ECO:0000313" key="1">
    <source>
        <dbReference type="EMBL" id="ETW47381.1"/>
    </source>
</evidence>
<reference evidence="1 2" key="1">
    <citation type="submission" date="2013-02" db="EMBL/GenBank/DDBJ databases">
        <title>The Genome Annotation of Plasmodium falciparum MaliPS096_E11.</title>
        <authorList>
            <consortium name="The Broad Institute Genome Sequencing Platform"/>
            <consortium name="The Broad Institute Genome Sequencing Center for Infectious Disease"/>
            <person name="Neafsey D."/>
            <person name="Hoffman S."/>
            <person name="Volkman S."/>
            <person name="Rosenthal P."/>
            <person name="Walker B."/>
            <person name="Young S.K."/>
            <person name="Zeng Q."/>
            <person name="Gargeya S."/>
            <person name="Fitzgerald M."/>
            <person name="Haas B."/>
            <person name="Abouelleil A."/>
            <person name="Allen A.W."/>
            <person name="Alvarado L."/>
            <person name="Arachchi H.M."/>
            <person name="Berlin A.M."/>
            <person name="Chapman S.B."/>
            <person name="Gainer-Dewar J."/>
            <person name="Goldberg J."/>
            <person name="Griggs A."/>
            <person name="Gujja S."/>
            <person name="Hansen M."/>
            <person name="Howarth C."/>
            <person name="Imamovic A."/>
            <person name="Ireland A."/>
            <person name="Larimer J."/>
            <person name="McCowan C."/>
            <person name="Murphy C."/>
            <person name="Pearson M."/>
            <person name="Poon T.W."/>
            <person name="Priest M."/>
            <person name="Roberts A."/>
            <person name="Saif S."/>
            <person name="Shea T."/>
            <person name="Sisk P."/>
            <person name="Sykes S."/>
            <person name="Wortman J."/>
            <person name="Nusbaum C."/>
            <person name="Birren B."/>
        </authorList>
    </citation>
    <scope>NUCLEOTIDE SEQUENCE [LARGE SCALE GENOMIC DNA]</scope>
    <source>
        <strain evidence="1 2">MaliPS096_E11</strain>
    </source>
</reference>
<dbReference type="AlphaFoldDB" id="A0A024WLK5"/>
<dbReference type="Proteomes" id="UP000030699">
    <property type="component" value="Unassembled WGS sequence"/>
</dbReference>
<dbReference type="OrthoDB" id="378825at2759"/>
<evidence type="ECO:0000313" key="2">
    <source>
        <dbReference type="Proteomes" id="UP000030699"/>
    </source>
</evidence>
<name>A0A024WLK5_PLAFA</name>